<dbReference type="GO" id="GO:0016491">
    <property type="term" value="F:oxidoreductase activity"/>
    <property type="evidence" value="ECO:0007669"/>
    <property type="project" value="UniProtKB-KW"/>
</dbReference>
<evidence type="ECO:0000313" key="3">
    <source>
        <dbReference type="EMBL" id="PIT97806.1"/>
    </source>
</evidence>
<dbReference type="AlphaFoldDB" id="A0A2M6WYG5"/>
<dbReference type="CDD" id="cd05233">
    <property type="entry name" value="SDR_c"/>
    <property type="match status" value="1"/>
</dbReference>
<dbReference type="InterPro" id="IPR002347">
    <property type="entry name" value="SDR_fam"/>
</dbReference>
<dbReference type="PANTHER" id="PTHR43477">
    <property type="entry name" value="DIHYDROANTICAPSIN 7-DEHYDROGENASE"/>
    <property type="match status" value="1"/>
</dbReference>
<keyword evidence="2" id="KW-0560">Oxidoreductase</keyword>
<sequence>MLVMSSSLKNECEIIVFGGTGSIGSAITQALYRHGHNVCVVSRHQRVRLLENIKSSGQPFGQTIRYKCADVLLSDDLEKLSIQKTPPADIIGAVYAVGHCPPAGFEQEISRPISEVGESIADEFNRHVLGLHNVAAWCLQHLRPGGFICVIGSAITRLTDVQCPAWLHAGHYAVAKAAQHEYVRWLRRDPHIREKKILVHCLAPRAVDTPFHHGSLPEHQPPVKLPMSDVIDEVLTAIQSKFAVDKIL</sequence>
<proteinExistence type="inferred from homology"/>
<accession>A0A2M6WYG5</accession>
<protein>
    <recommendedName>
        <fullName evidence="5">Short-chain dehydrogenase</fullName>
    </recommendedName>
</protein>
<organism evidence="3 4">
    <name type="scientific">Candidatus Andersenbacteria bacterium CG10_big_fil_rev_8_21_14_0_10_54_11</name>
    <dbReference type="NCBI Taxonomy" id="1974485"/>
    <lineage>
        <taxon>Bacteria</taxon>
        <taxon>Candidatus Anderseniibacteriota</taxon>
    </lineage>
</organism>
<name>A0A2M6WYG5_9BACT</name>
<comment type="similarity">
    <text evidence="1">Belongs to the short-chain dehydrogenases/reductases (SDR) family.</text>
</comment>
<evidence type="ECO:0008006" key="5">
    <source>
        <dbReference type="Google" id="ProtNLM"/>
    </source>
</evidence>
<evidence type="ECO:0000313" key="4">
    <source>
        <dbReference type="Proteomes" id="UP000230731"/>
    </source>
</evidence>
<dbReference type="Gene3D" id="3.40.50.720">
    <property type="entry name" value="NAD(P)-binding Rossmann-like Domain"/>
    <property type="match status" value="1"/>
</dbReference>
<comment type="caution">
    <text evidence="3">The sequence shown here is derived from an EMBL/GenBank/DDBJ whole genome shotgun (WGS) entry which is preliminary data.</text>
</comment>
<evidence type="ECO:0000256" key="2">
    <source>
        <dbReference type="ARBA" id="ARBA00023002"/>
    </source>
</evidence>
<dbReference type="InterPro" id="IPR036291">
    <property type="entry name" value="NAD(P)-bd_dom_sf"/>
</dbReference>
<reference evidence="4" key="1">
    <citation type="submission" date="2017-09" db="EMBL/GenBank/DDBJ databases">
        <title>Depth-based differentiation of microbial function through sediment-hosted aquifers and enrichment of novel symbionts in the deep terrestrial subsurface.</title>
        <authorList>
            <person name="Probst A.J."/>
            <person name="Ladd B."/>
            <person name="Jarett J.K."/>
            <person name="Geller-Mcgrath D.E."/>
            <person name="Sieber C.M.K."/>
            <person name="Emerson J.B."/>
            <person name="Anantharaman K."/>
            <person name="Thomas B.C."/>
            <person name="Malmstrom R."/>
            <person name="Stieglmeier M."/>
            <person name="Klingl A."/>
            <person name="Woyke T."/>
            <person name="Ryan C.M."/>
            <person name="Banfield J.F."/>
        </authorList>
    </citation>
    <scope>NUCLEOTIDE SEQUENCE [LARGE SCALE GENOMIC DNA]</scope>
</reference>
<dbReference type="Pfam" id="PF00106">
    <property type="entry name" value="adh_short"/>
    <property type="match status" value="1"/>
</dbReference>
<dbReference type="PANTHER" id="PTHR43477:SF1">
    <property type="entry name" value="DIHYDROANTICAPSIN 7-DEHYDROGENASE"/>
    <property type="match status" value="1"/>
</dbReference>
<dbReference type="EMBL" id="PEZP01000043">
    <property type="protein sequence ID" value="PIT97806.1"/>
    <property type="molecule type" value="Genomic_DNA"/>
</dbReference>
<dbReference type="SUPFAM" id="SSF51735">
    <property type="entry name" value="NAD(P)-binding Rossmann-fold domains"/>
    <property type="match status" value="1"/>
</dbReference>
<dbReference type="InterPro" id="IPR051122">
    <property type="entry name" value="SDR_DHRS6-like"/>
</dbReference>
<dbReference type="Proteomes" id="UP000230731">
    <property type="component" value="Unassembled WGS sequence"/>
</dbReference>
<gene>
    <name evidence="3" type="ORF">COT71_03875</name>
</gene>
<evidence type="ECO:0000256" key="1">
    <source>
        <dbReference type="ARBA" id="ARBA00006484"/>
    </source>
</evidence>